<dbReference type="EMBL" id="BSXW01000269">
    <property type="protein sequence ID" value="GMF17048.1"/>
    <property type="molecule type" value="Genomic_DNA"/>
</dbReference>
<organism evidence="1 2">
    <name type="scientific">Phytophthora lilii</name>
    <dbReference type="NCBI Taxonomy" id="2077276"/>
    <lineage>
        <taxon>Eukaryota</taxon>
        <taxon>Sar</taxon>
        <taxon>Stramenopiles</taxon>
        <taxon>Oomycota</taxon>
        <taxon>Peronosporomycetes</taxon>
        <taxon>Peronosporales</taxon>
        <taxon>Peronosporaceae</taxon>
        <taxon>Phytophthora</taxon>
    </lineage>
</organism>
<accession>A0A9W6WKN5</accession>
<dbReference type="Proteomes" id="UP001165083">
    <property type="component" value="Unassembled WGS sequence"/>
</dbReference>
<protein>
    <submittedName>
        <fullName evidence="1">Unnamed protein product</fullName>
    </submittedName>
</protein>
<evidence type="ECO:0000313" key="1">
    <source>
        <dbReference type="EMBL" id="GMF17048.1"/>
    </source>
</evidence>
<gene>
    <name evidence="1" type="ORF">Plil01_000617300</name>
</gene>
<comment type="caution">
    <text evidence="1">The sequence shown here is derived from an EMBL/GenBank/DDBJ whole genome shotgun (WGS) entry which is preliminary data.</text>
</comment>
<dbReference type="AlphaFoldDB" id="A0A9W6WKN5"/>
<reference evidence="1" key="1">
    <citation type="submission" date="2023-04" db="EMBL/GenBank/DDBJ databases">
        <title>Phytophthora lilii NBRC 32176.</title>
        <authorList>
            <person name="Ichikawa N."/>
            <person name="Sato H."/>
            <person name="Tonouchi N."/>
        </authorList>
    </citation>
    <scope>NUCLEOTIDE SEQUENCE</scope>
    <source>
        <strain evidence="1">NBRC 32176</strain>
    </source>
</reference>
<keyword evidence="2" id="KW-1185">Reference proteome</keyword>
<evidence type="ECO:0000313" key="2">
    <source>
        <dbReference type="Proteomes" id="UP001165083"/>
    </source>
</evidence>
<sequence>MFSIVRSNTVYAGWPESHPICRNLITLGGVPRWVVEYLTSVSAARGKADSVSADVIAGCFNVIWKKYVASYLNVLAIEQRARLVVTAIVGEVISPSDTFDGETKWSTLRDNSLCLLT</sequence>
<name>A0A9W6WKN5_9STRA</name>
<proteinExistence type="predicted"/>